<gene>
    <name evidence="1" type="ORF">ACFQ1S_16280</name>
</gene>
<comment type="caution">
    <text evidence="1">The sequence shown here is derived from an EMBL/GenBank/DDBJ whole genome shotgun (WGS) entry which is preliminary data.</text>
</comment>
<accession>A0ABW3MAH3</accession>
<evidence type="ECO:0000313" key="2">
    <source>
        <dbReference type="Proteomes" id="UP001597045"/>
    </source>
</evidence>
<protein>
    <recommendedName>
        <fullName evidence="3">DUF222 domain-containing protein</fullName>
    </recommendedName>
</protein>
<sequence>MHSMVEQWSQARIRTLLALRTSMAELDTDDLFAELAYSTRIAQEVTCGRWCAVADLLRAGAVESWAQIGLAMGMTAVEARNGFHAWIAGQVAIRQRNGTIGITGAQSAELTNLAQAVDQ</sequence>
<dbReference type="EMBL" id="JBHTIS010000880">
    <property type="protein sequence ID" value="MFD1046993.1"/>
    <property type="molecule type" value="Genomic_DNA"/>
</dbReference>
<reference evidence="2" key="1">
    <citation type="journal article" date="2019" name="Int. J. Syst. Evol. Microbiol.">
        <title>The Global Catalogue of Microorganisms (GCM) 10K type strain sequencing project: providing services to taxonomists for standard genome sequencing and annotation.</title>
        <authorList>
            <consortium name="The Broad Institute Genomics Platform"/>
            <consortium name="The Broad Institute Genome Sequencing Center for Infectious Disease"/>
            <person name="Wu L."/>
            <person name="Ma J."/>
        </authorList>
    </citation>
    <scope>NUCLEOTIDE SEQUENCE [LARGE SCALE GENOMIC DNA]</scope>
    <source>
        <strain evidence="2">JCM 31486</strain>
    </source>
</reference>
<evidence type="ECO:0000313" key="1">
    <source>
        <dbReference type="EMBL" id="MFD1046993.1"/>
    </source>
</evidence>
<evidence type="ECO:0008006" key="3">
    <source>
        <dbReference type="Google" id="ProtNLM"/>
    </source>
</evidence>
<organism evidence="1 2">
    <name type="scientific">Kibdelosporangium lantanae</name>
    <dbReference type="NCBI Taxonomy" id="1497396"/>
    <lineage>
        <taxon>Bacteria</taxon>
        <taxon>Bacillati</taxon>
        <taxon>Actinomycetota</taxon>
        <taxon>Actinomycetes</taxon>
        <taxon>Pseudonocardiales</taxon>
        <taxon>Pseudonocardiaceae</taxon>
        <taxon>Kibdelosporangium</taxon>
    </lineage>
</organism>
<keyword evidence="2" id="KW-1185">Reference proteome</keyword>
<dbReference type="Proteomes" id="UP001597045">
    <property type="component" value="Unassembled WGS sequence"/>
</dbReference>
<name>A0ABW3MAH3_9PSEU</name>
<proteinExistence type="predicted"/>